<keyword evidence="3" id="KW-0472">Membrane</keyword>
<feature type="transmembrane region" description="Helical" evidence="3">
    <location>
        <begin position="85"/>
        <end position="102"/>
    </location>
</feature>
<evidence type="ECO:0000313" key="5">
    <source>
        <dbReference type="Proteomes" id="UP000446866"/>
    </source>
</evidence>
<dbReference type="AlphaFoldDB" id="A0A845QHT6"/>
<accession>A0A845QHT6</accession>
<dbReference type="InterPro" id="IPR009825">
    <property type="entry name" value="ECF_substrate-spec-like"/>
</dbReference>
<evidence type="ECO:0000256" key="2">
    <source>
        <dbReference type="ARBA" id="ARBA00022989"/>
    </source>
</evidence>
<dbReference type="Proteomes" id="UP000446866">
    <property type="component" value="Unassembled WGS sequence"/>
</dbReference>
<dbReference type="Gene3D" id="1.10.1760.20">
    <property type="match status" value="1"/>
</dbReference>
<comment type="caution">
    <text evidence="4">The sequence shown here is derived from an EMBL/GenBank/DDBJ whole genome shotgun (WGS) entry which is preliminary data.</text>
</comment>
<dbReference type="PANTHER" id="PTHR37815:SF3">
    <property type="entry name" value="UPF0397 PROTEIN SPR0429"/>
    <property type="match status" value="1"/>
</dbReference>
<evidence type="ECO:0000313" key="4">
    <source>
        <dbReference type="EMBL" id="NBH61702.1"/>
    </source>
</evidence>
<keyword evidence="5" id="KW-1185">Reference proteome</keyword>
<proteinExistence type="predicted"/>
<feature type="transmembrane region" description="Helical" evidence="3">
    <location>
        <begin position="36"/>
        <end position="55"/>
    </location>
</feature>
<reference evidence="4 5" key="1">
    <citation type="submission" date="2018-08" db="EMBL/GenBank/DDBJ databases">
        <title>Murine metabolic-syndrome-specific gut microbial biobank.</title>
        <authorList>
            <person name="Liu C."/>
        </authorList>
    </citation>
    <scope>NUCLEOTIDE SEQUENCE [LARGE SCALE GENOMIC DNA]</scope>
    <source>
        <strain evidence="4 5">28</strain>
    </source>
</reference>
<feature type="transmembrane region" description="Helical" evidence="3">
    <location>
        <begin position="114"/>
        <end position="135"/>
    </location>
</feature>
<dbReference type="Pfam" id="PF07155">
    <property type="entry name" value="ECF-ribofla_trS"/>
    <property type="match status" value="1"/>
</dbReference>
<feature type="transmembrane region" description="Helical" evidence="3">
    <location>
        <begin position="12"/>
        <end position="30"/>
    </location>
</feature>
<keyword evidence="2 3" id="KW-1133">Transmembrane helix</keyword>
<protein>
    <submittedName>
        <fullName evidence="4">ECF transporter S component</fullName>
    </submittedName>
</protein>
<dbReference type="PANTHER" id="PTHR37815">
    <property type="entry name" value="UPF0397 PROTEIN BC_2624-RELATED"/>
    <property type="match status" value="1"/>
</dbReference>
<dbReference type="GO" id="GO:0016020">
    <property type="term" value="C:membrane"/>
    <property type="evidence" value="ECO:0007669"/>
    <property type="project" value="InterPro"/>
</dbReference>
<organism evidence="4 5">
    <name type="scientific">Anaerotruncus colihominis</name>
    <dbReference type="NCBI Taxonomy" id="169435"/>
    <lineage>
        <taxon>Bacteria</taxon>
        <taxon>Bacillati</taxon>
        <taxon>Bacillota</taxon>
        <taxon>Clostridia</taxon>
        <taxon>Eubacteriales</taxon>
        <taxon>Oscillospiraceae</taxon>
        <taxon>Anaerotruncus</taxon>
    </lineage>
</organism>
<evidence type="ECO:0000256" key="1">
    <source>
        <dbReference type="ARBA" id="ARBA00022692"/>
    </source>
</evidence>
<dbReference type="EMBL" id="QXWK01000014">
    <property type="protein sequence ID" value="NBH61702.1"/>
    <property type="molecule type" value="Genomic_DNA"/>
</dbReference>
<feature type="transmembrane region" description="Helical" evidence="3">
    <location>
        <begin position="155"/>
        <end position="173"/>
    </location>
</feature>
<keyword evidence="1 3" id="KW-0812">Transmembrane</keyword>
<gene>
    <name evidence="4" type="ORF">D0435_08560</name>
</gene>
<sequence>MIRNENRNQIATMVMTALMMCLVMIATMFIKVPIPFTQGYVHLGDSMIFLAVLILGKKSGALAAGAGSALGDIIGGYAFWAPWTLLIKLVMAWILGSFVERMEKSGKNQQEGRISVGEVIGMVIAGLEMTAGYYVTEAVMYGNFIAPLSGVPWNIGQFAVGMVLACILASALCKTPAKKFFAYK</sequence>
<evidence type="ECO:0000256" key="3">
    <source>
        <dbReference type="SAM" id="Phobius"/>
    </source>
</evidence>
<name>A0A845QHT6_9FIRM</name>
<dbReference type="RefSeq" id="WP_160201986.1">
    <property type="nucleotide sequence ID" value="NZ_QXWK01000014.1"/>
</dbReference>